<dbReference type="AlphaFoldDB" id="A0A0A8ZD84"/>
<dbReference type="EMBL" id="GBRH01262302">
    <property type="protein sequence ID" value="JAD35593.1"/>
    <property type="molecule type" value="Transcribed_RNA"/>
</dbReference>
<organism evidence="2">
    <name type="scientific">Arundo donax</name>
    <name type="common">Giant reed</name>
    <name type="synonym">Donax arundinaceus</name>
    <dbReference type="NCBI Taxonomy" id="35708"/>
    <lineage>
        <taxon>Eukaryota</taxon>
        <taxon>Viridiplantae</taxon>
        <taxon>Streptophyta</taxon>
        <taxon>Embryophyta</taxon>
        <taxon>Tracheophyta</taxon>
        <taxon>Spermatophyta</taxon>
        <taxon>Magnoliopsida</taxon>
        <taxon>Liliopsida</taxon>
        <taxon>Poales</taxon>
        <taxon>Poaceae</taxon>
        <taxon>PACMAD clade</taxon>
        <taxon>Arundinoideae</taxon>
        <taxon>Arundineae</taxon>
        <taxon>Arundo</taxon>
    </lineage>
</organism>
<protein>
    <submittedName>
        <fullName evidence="2">Uncharacterized protein</fullName>
    </submittedName>
</protein>
<reference evidence="2" key="2">
    <citation type="journal article" date="2015" name="Data Brief">
        <title>Shoot transcriptome of the giant reed, Arundo donax.</title>
        <authorList>
            <person name="Barrero R.A."/>
            <person name="Guerrero F.D."/>
            <person name="Moolhuijzen P."/>
            <person name="Goolsby J.A."/>
            <person name="Tidwell J."/>
            <person name="Bellgard S.E."/>
            <person name="Bellgard M.I."/>
        </authorList>
    </citation>
    <scope>NUCLEOTIDE SEQUENCE</scope>
    <source>
        <tissue evidence="2">Shoot tissue taken approximately 20 cm above the soil surface</tissue>
    </source>
</reference>
<keyword evidence="1" id="KW-0472">Membrane</keyword>
<feature type="transmembrane region" description="Helical" evidence="1">
    <location>
        <begin position="12"/>
        <end position="30"/>
    </location>
</feature>
<reference evidence="2" key="1">
    <citation type="submission" date="2014-09" db="EMBL/GenBank/DDBJ databases">
        <authorList>
            <person name="Magalhaes I.L.F."/>
            <person name="Oliveira U."/>
            <person name="Santos F.R."/>
            <person name="Vidigal T.H.D.A."/>
            <person name="Brescovit A.D."/>
            <person name="Santos A.J."/>
        </authorList>
    </citation>
    <scope>NUCLEOTIDE SEQUENCE</scope>
    <source>
        <tissue evidence="2">Shoot tissue taken approximately 20 cm above the soil surface</tissue>
    </source>
</reference>
<proteinExistence type="predicted"/>
<evidence type="ECO:0000313" key="2">
    <source>
        <dbReference type="EMBL" id="JAD35593.1"/>
    </source>
</evidence>
<keyword evidence="1" id="KW-1133">Transmembrane helix</keyword>
<evidence type="ECO:0000256" key="1">
    <source>
        <dbReference type="SAM" id="Phobius"/>
    </source>
</evidence>
<name>A0A0A8ZD84_ARUDO</name>
<sequence>MLEHVCYQTCDVILDLLCPFGLLIGLRLVMN</sequence>
<accession>A0A0A8ZD84</accession>
<keyword evidence="1" id="KW-0812">Transmembrane</keyword>